<sequence length="171" mass="20063">MVIDREQAMRQLAEHEISQLSDEQKLNLVLDYWYLFEDFDLSHELKFFLANHEAESLTEYTDFFRLIVLIGLADKCKIFNNKYLAEELKRYTQNEFQVSGNEKQTLSPCPCCSFYSLSPPTDYAVCPICQWENDGTAGEQYSAINRGTLSRYRENFLKKHSKSPLQTKYIL</sequence>
<dbReference type="RefSeq" id="WP_003822330.1">
    <property type="nucleotide sequence ID" value="NZ_CP082861.1"/>
</dbReference>
<dbReference type="InterPro" id="IPR025983">
    <property type="entry name" value="Cys_rich_CPCC"/>
</dbReference>
<evidence type="ECO:0000313" key="2">
    <source>
        <dbReference type="EMBL" id="SNW07036.1"/>
    </source>
</evidence>
<evidence type="ECO:0000259" key="1">
    <source>
        <dbReference type="Pfam" id="PF14206"/>
    </source>
</evidence>
<reference evidence="2 3" key="1">
    <citation type="submission" date="2017-06" db="EMBL/GenBank/DDBJ databases">
        <authorList>
            <consortium name="Pathogen Informatics"/>
        </authorList>
    </citation>
    <scope>NUCLEOTIDE SEQUENCE [LARGE SCALE GENOMIC DNA]</scope>
    <source>
        <strain evidence="2 3">NCTC10596</strain>
    </source>
</reference>
<proteinExistence type="predicted"/>
<dbReference type="Pfam" id="PF14206">
    <property type="entry name" value="Cys_rich_CPCC"/>
    <property type="match status" value="1"/>
</dbReference>
<accession>A0A8B4G1N1</accession>
<dbReference type="Proteomes" id="UP000215465">
    <property type="component" value="Chromosome 1"/>
</dbReference>
<dbReference type="EMBL" id="LT906482">
    <property type="protein sequence ID" value="SNW07036.1"/>
    <property type="molecule type" value="Genomic_DNA"/>
</dbReference>
<evidence type="ECO:0000313" key="3">
    <source>
        <dbReference type="Proteomes" id="UP000215465"/>
    </source>
</evidence>
<organism evidence="2 3">
    <name type="scientific">Eikenella corrodens</name>
    <dbReference type="NCBI Taxonomy" id="539"/>
    <lineage>
        <taxon>Bacteria</taxon>
        <taxon>Pseudomonadati</taxon>
        <taxon>Pseudomonadota</taxon>
        <taxon>Betaproteobacteria</taxon>
        <taxon>Neisseriales</taxon>
        <taxon>Neisseriaceae</taxon>
        <taxon>Eikenella</taxon>
    </lineage>
</organism>
<protein>
    <recommendedName>
        <fullName evidence="1">Cysteine-rich CPCC domain-containing protein</fullName>
    </recommendedName>
</protein>
<feature type="domain" description="Cysteine-rich CPCC" evidence="1">
    <location>
        <begin position="108"/>
        <end position="157"/>
    </location>
</feature>
<dbReference type="AlphaFoldDB" id="A0A8B4G1N1"/>
<name>A0A8B4G1N1_EIKCO</name>
<gene>
    <name evidence="2" type="ORF">SAMEA4412678_00397</name>
</gene>
<dbReference type="GeneID" id="60769299"/>
<dbReference type="KEGG" id="ecor:SAMEA4412678_0397"/>